<feature type="region of interest" description="Disordered" evidence="1">
    <location>
        <begin position="1"/>
        <end position="33"/>
    </location>
</feature>
<evidence type="ECO:0000313" key="3">
    <source>
        <dbReference type="EMBL" id="CEA08549.1"/>
    </source>
</evidence>
<accession>A0A078MQH3</accession>
<reference evidence="3" key="1">
    <citation type="submission" date="2014-07" db="EMBL/GenBank/DDBJ databases">
        <authorList>
            <person name="Urmite Genomes Urmite Genomes"/>
        </authorList>
    </citation>
    <scope>NUCLEOTIDE SEQUENCE</scope>
    <source>
        <strain evidence="3">11W110_air</strain>
    </source>
</reference>
<dbReference type="EMBL" id="LN483071">
    <property type="protein sequence ID" value="CEA08549.1"/>
    <property type="molecule type" value="Genomic_DNA"/>
</dbReference>
<evidence type="ECO:0000259" key="2">
    <source>
        <dbReference type="Pfam" id="PF26408"/>
    </source>
</evidence>
<dbReference type="AlphaFoldDB" id="A0A078MQH3"/>
<feature type="domain" description="DUF8106" evidence="2">
    <location>
        <begin position="46"/>
        <end position="77"/>
    </location>
</feature>
<dbReference type="Pfam" id="PF26408">
    <property type="entry name" value="DUF8106"/>
    <property type="match status" value="1"/>
</dbReference>
<protein>
    <recommendedName>
        <fullName evidence="2">DUF8106 domain-containing protein</fullName>
    </recommendedName>
</protein>
<evidence type="ECO:0000256" key="1">
    <source>
        <dbReference type="SAM" id="MobiDB-lite"/>
    </source>
</evidence>
<dbReference type="InterPro" id="IPR058419">
    <property type="entry name" value="DUF8106"/>
</dbReference>
<proteinExistence type="predicted"/>
<gene>
    <name evidence="3" type="ORF">BN1051_01903</name>
</gene>
<feature type="compositionally biased region" description="Low complexity" evidence="1">
    <location>
        <begin position="13"/>
        <end position="22"/>
    </location>
</feature>
<name>A0A078MQH3_9MICC</name>
<dbReference type="PATRIC" id="fig|1461584.3.peg.1879"/>
<organism evidence="3">
    <name type="scientific">Arthrobacter saudimassiliensis</name>
    <dbReference type="NCBI Taxonomy" id="1461584"/>
    <lineage>
        <taxon>Bacteria</taxon>
        <taxon>Bacillati</taxon>
        <taxon>Actinomycetota</taxon>
        <taxon>Actinomycetes</taxon>
        <taxon>Micrococcales</taxon>
        <taxon>Micrococcaceae</taxon>
        <taxon>Arthrobacter</taxon>
    </lineage>
</organism>
<sequence>MMIMPRSNRPRRTPGAAAAGRTARSKWARPAPEFDLERTRAGIPHHESAVDGEWSVRRITASNAAKEYRCPGCGQVIPPGIAHLVAWQEDSLLGRQTAVEDRRHWHERCWRSRPGGRLLR</sequence>